<reference evidence="4 5" key="1">
    <citation type="submission" date="2020-08" db="EMBL/GenBank/DDBJ databases">
        <title>Sequencing the genomes of 1000 actinobacteria strains.</title>
        <authorList>
            <person name="Klenk H.-P."/>
        </authorList>
    </citation>
    <scope>NUCLEOTIDE SEQUENCE [LARGE SCALE GENOMIC DNA]</scope>
    <source>
        <strain evidence="4 5">DSM 45362</strain>
    </source>
</reference>
<dbReference type="InterPro" id="IPR012291">
    <property type="entry name" value="CBM2_carb-bd_dom_sf"/>
</dbReference>
<dbReference type="PROSITE" id="PS51318">
    <property type="entry name" value="TAT"/>
    <property type="match status" value="1"/>
</dbReference>
<organism evidence="4 5">
    <name type="scientific">Allocatelliglobosispora scoriae</name>
    <dbReference type="NCBI Taxonomy" id="643052"/>
    <lineage>
        <taxon>Bacteria</taxon>
        <taxon>Bacillati</taxon>
        <taxon>Actinomycetota</taxon>
        <taxon>Actinomycetes</taxon>
        <taxon>Micromonosporales</taxon>
        <taxon>Micromonosporaceae</taxon>
        <taxon>Allocatelliglobosispora</taxon>
    </lineage>
</organism>
<dbReference type="SMART" id="SM00637">
    <property type="entry name" value="CBD_II"/>
    <property type="match status" value="1"/>
</dbReference>
<dbReference type="InterPro" id="IPR006311">
    <property type="entry name" value="TAT_signal"/>
</dbReference>
<dbReference type="AlphaFoldDB" id="A0A841BNM4"/>
<dbReference type="GO" id="GO:0005975">
    <property type="term" value="P:carbohydrate metabolic process"/>
    <property type="evidence" value="ECO:0007669"/>
    <property type="project" value="InterPro"/>
</dbReference>
<keyword evidence="2" id="KW-0732">Signal</keyword>
<dbReference type="RefSeq" id="WP_184834314.1">
    <property type="nucleotide sequence ID" value="NZ_JACHMN010000002.1"/>
</dbReference>
<keyword evidence="5" id="KW-1185">Reference proteome</keyword>
<dbReference type="Pfam" id="PF00553">
    <property type="entry name" value="CBM_2"/>
    <property type="match status" value="1"/>
</dbReference>
<evidence type="ECO:0000256" key="1">
    <source>
        <dbReference type="SAM" id="MobiDB-lite"/>
    </source>
</evidence>
<evidence type="ECO:0000313" key="5">
    <source>
        <dbReference type="Proteomes" id="UP000587527"/>
    </source>
</evidence>
<evidence type="ECO:0000259" key="3">
    <source>
        <dbReference type="PROSITE" id="PS51173"/>
    </source>
</evidence>
<protein>
    <recommendedName>
        <fullName evidence="3">CBM2 domain-containing protein</fullName>
    </recommendedName>
</protein>
<dbReference type="Gene3D" id="2.60.40.290">
    <property type="match status" value="1"/>
</dbReference>
<dbReference type="InterPro" id="IPR012334">
    <property type="entry name" value="Pectin_lyas_fold"/>
</dbReference>
<name>A0A841BNM4_9ACTN</name>
<dbReference type="PROSITE" id="PS51173">
    <property type="entry name" value="CBM2"/>
    <property type="match status" value="1"/>
</dbReference>
<dbReference type="SUPFAM" id="SSF51126">
    <property type="entry name" value="Pectin lyase-like"/>
    <property type="match status" value="1"/>
</dbReference>
<accession>A0A841BNM4</accession>
<dbReference type="Proteomes" id="UP000587527">
    <property type="component" value="Unassembled WGS sequence"/>
</dbReference>
<dbReference type="GO" id="GO:0030247">
    <property type="term" value="F:polysaccharide binding"/>
    <property type="evidence" value="ECO:0007669"/>
    <property type="project" value="UniProtKB-UniRule"/>
</dbReference>
<feature type="domain" description="CBM2" evidence="3">
    <location>
        <begin position="28"/>
        <end position="135"/>
    </location>
</feature>
<proteinExistence type="predicted"/>
<sequence>MRTHRIVIAATAAGLVAAALPALLASPAQAAAPQLTATVVQVSAWGTGYEARATVTNSGDAAATGWTVEFDLPTGTTVASSWDATRTQTGQHYRFTNLSWNGTVNPGAAQSFGFNAAGTGLPLNCTLNGAPCAGGPASPSPSVSPTRSVSASPSPSRSASPSPSPSRSATPSPSPSASSSPPTGPVVDVATAAQLVSALNAATAGQTIRLAPGTYRGAFSTTRVGTPSAPITLTGPRTAVLVNDGPSGTAPSCPAPTAGWDSGYGLWLASAPYWNLTGFTVAESKKGIVLDDSPHVTIDGVWVHHIEEEGVHFRRSSADGVIRNSIVEYTGLVQPMYGEGVYLGSAGSNWACHGNSGGVDRSDRVQVLNNRIGPYVAGESIDIKEGTFNGVIRGNTFDGRGISGQNSADSWIDAKGIGYLIENNTGTFALPGTFANGYETHNPVTTPSFLNGCGNVWRGNTSDLGGVGAYAIKIISTSKCLGNLNVVHASNTVTNAVTGLTNIALTP</sequence>
<feature type="compositionally biased region" description="Low complexity" evidence="1">
    <location>
        <begin position="134"/>
        <end position="181"/>
    </location>
</feature>
<dbReference type="EMBL" id="JACHMN010000002">
    <property type="protein sequence ID" value="MBB5868400.1"/>
    <property type="molecule type" value="Genomic_DNA"/>
</dbReference>
<evidence type="ECO:0000313" key="4">
    <source>
        <dbReference type="EMBL" id="MBB5868400.1"/>
    </source>
</evidence>
<comment type="caution">
    <text evidence="4">The sequence shown here is derived from an EMBL/GenBank/DDBJ whole genome shotgun (WGS) entry which is preliminary data.</text>
</comment>
<dbReference type="SUPFAM" id="SSF49384">
    <property type="entry name" value="Carbohydrate-binding domain"/>
    <property type="match status" value="1"/>
</dbReference>
<feature type="signal peptide" evidence="2">
    <location>
        <begin position="1"/>
        <end position="30"/>
    </location>
</feature>
<dbReference type="InterPro" id="IPR008965">
    <property type="entry name" value="CBM2/CBM3_carb-bd_dom_sf"/>
</dbReference>
<dbReference type="Gene3D" id="2.160.20.10">
    <property type="entry name" value="Single-stranded right-handed beta-helix, Pectin lyase-like"/>
    <property type="match status" value="1"/>
</dbReference>
<feature type="region of interest" description="Disordered" evidence="1">
    <location>
        <begin position="134"/>
        <end position="185"/>
    </location>
</feature>
<dbReference type="InterPro" id="IPR001919">
    <property type="entry name" value="CBD2"/>
</dbReference>
<dbReference type="InterPro" id="IPR039448">
    <property type="entry name" value="Beta_helix"/>
</dbReference>
<dbReference type="Pfam" id="PF13229">
    <property type="entry name" value="Beta_helix"/>
    <property type="match status" value="1"/>
</dbReference>
<gene>
    <name evidence="4" type="ORF">F4553_001779</name>
</gene>
<dbReference type="InterPro" id="IPR011050">
    <property type="entry name" value="Pectin_lyase_fold/virulence"/>
</dbReference>
<evidence type="ECO:0000256" key="2">
    <source>
        <dbReference type="SAM" id="SignalP"/>
    </source>
</evidence>
<dbReference type="GO" id="GO:0004553">
    <property type="term" value="F:hydrolase activity, hydrolyzing O-glycosyl compounds"/>
    <property type="evidence" value="ECO:0007669"/>
    <property type="project" value="InterPro"/>
</dbReference>
<feature type="chain" id="PRO_5032498016" description="CBM2 domain-containing protein" evidence="2">
    <location>
        <begin position="31"/>
        <end position="507"/>
    </location>
</feature>